<dbReference type="EMBL" id="UYSU01044741">
    <property type="protein sequence ID" value="VDM04957.1"/>
    <property type="molecule type" value="Genomic_DNA"/>
</dbReference>
<dbReference type="WBParaSite" id="SSLN_0001926701-mRNA-1">
    <property type="protein sequence ID" value="SSLN_0001926701-mRNA-1"/>
    <property type="gene ID" value="SSLN_0001926701"/>
</dbReference>
<dbReference type="Proteomes" id="UP000275846">
    <property type="component" value="Unassembled WGS sequence"/>
</dbReference>
<name>A0A183TQ22_SCHSO</name>
<organism evidence="3">
    <name type="scientific">Schistocephalus solidus</name>
    <name type="common">Tapeworm</name>
    <dbReference type="NCBI Taxonomy" id="70667"/>
    <lineage>
        <taxon>Eukaryota</taxon>
        <taxon>Metazoa</taxon>
        <taxon>Spiralia</taxon>
        <taxon>Lophotrochozoa</taxon>
        <taxon>Platyhelminthes</taxon>
        <taxon>Cestoda</taxon>
        <taxon>Eucestoda</taxon>
        <taxon>Diphyllobothriidea</taxon>
        <taxon>Diphyllobothriidae</taxon>
        <taxon>Schistocephalus</taxon>
    </lineage>
</organism>
<proteinExistence type="predicted"/>
<dbReference type="AlphaFoldDB" id="A0A183TQ22"/>
<dbReference type="OrthoDB" id="10070415at2759"/>
<evidence type="ECO:0000313" key="1">
    <source>
        <dbReference type="EMBL" id="VDM04957.1"/>
    </source>
</evidence>
<gene>
    <name evidence="1" type="ORF">SSLN_LOCUS18571</name>
</gene>
<protein>
    <submittedName>
        <fullName evidence="3">Reverse transcriptase domain-containing protein</fullName>
    </submittedName>
</protein>
<sequence>MMTRFTDNGTVSEAFAVANGVKHGCLLVSTLFSFILMDAYRDEQPGIRITYRADRHFSTVGVCRLNARVYN</sequence>
<reference evidence="1 2" key="2">
    <citation type="submission" date="2018-11" db="EMBL/GenBank/DDBJ databases">
        <authorList>
            <consortium name="Pathogen Informatics"/>
        </authorList>
    </citation>
    <scope>NUCLEOTIDE SEQUENCE [LARGE SCALE GENOMIC DNA]</scope>
    <source>
        <strain evidence="1 2">NST_G2</strain>
    </source>
</reference>
<evidence type="ECO:0000313" key="2">
    <source>
        <dbReference type="Proteomes" id="UP000275846"/>
    </source>
</evidence>
<evidence type="ECO:0000313" key="3">
    <source>
        <dbReference type="WBParaSite" id="SSLN_0001926701-mRNA-1"/>
    </source>
</evidence>
<accession>A0A183TQ22</accession>
<keyword evidence="2" id="KW-1185">Reference proteome</keyword>
<reference evidence="3" key="1">
    <citation type="submission" date="2016-06" db="UniProtKB">
        <authorList>
            <consortium name="WormBaseParasite"/>
        </authorList>
    </citation>
    <scope>IDENTIFICATION</scope>
</reference>